<dbReference type="OrthoDB" id="5193719at2"/>
<proteinExistence type="predicted"/>
<organism evidence="1 2">
    <name type="scientific">Actinomadura meyerae</name>
    <dbReference type="NCBI Taxonomy" id="240840"/>
    <lineage>
        <taxon>Bacteria</taxon>
        <taxon>Bacillati</taxon>
        <taxon>Actinomycetota</taxon>
        <taxon>Actinomycetes</taxon>
        <taxon>Streptosporangiales</taxon>
        <taxon>Thermomonosporaceae</taxon>
        <taxon>Actinomadura</taxon>
    </lineage>
</organism>
<dbReference type="EMBL" id="FZOR01000003">
    <property type="protein sequence ID" value="SNS37370.1"/>
    <property type="molecule type" value="Genomic_DNA"/>
</dbReference>
<name>A0A239DY25_9ACTN</name>
<dbReference type="RefSeq" id="WP_089324733.1">
    <property type="nucleotide sequence ID" value="NZ_FZOR01000003.1"/>
</dbReference>
<evidence type="ECO:0000313" key="1">
    <source>
        <dbReference type="EMBL" id="SNS37370.1"/>
    </source>
</evidence>
<protein>
    <submittedName>
        <fullName evidence="1">Uncharacterized protein</fullName>
    </submittedName>
</protein>
<gene>
    <name evidence="1" type="ORF">SAMN05443665_1003124</name>
</gene>
<accession>A0A239DY25</accession>
<reference evidence="1 2" key="1">
    <citation type="submission" date="2017-06" db="EMBL/GenBank/DDBJ databases">
        <authorList>
            <person name="Kim H.J."/>
            <person name="Triplett B.A."/>
        </authorList>
    </citation>
    <scope>NUCLEOTIDE SEQUENCE [LARGE SCALE GENOMIC DNA]</scope>
    <source>
        <strain evidence="1 2">DSM 44715</strain>
    </source>
</reference>
<dbReference type="AlphaFoldDB" id="A0A239DY25"/>
<evidence type="ECO:0000313" key="2">
    <source>
        <dbReference type="Proteomes" id="UP000198318"/>
    </source>
</evidence>
<sequence>MTSTYWKFLRAGTRSPFTGHVWEPGTWYAADGTEQCAAGFHACRPADLPYWLGEELWSVELAAPVVELPHKVVARSARLLDRSAEWTPSTAAEFASACVGRAAAHAAGELRAAGLAAEAERLEGAGPGSVAEAARACAEAAGFASRAGRLCGLVVDAEEAAEAYPAATVAYIAARAANHRTDAGHADLYERERRWQAEWLAERLGLET</sequence>
<keyword evidence="2" id="KW-1185">Reference proteome</keyword>
<dbReference type="Proteomes" id="UP000198318">
    <property type="component" value="Unassembled WGS sequence"/>
</dbReference>